<protein>
    <submittedName>
        <fullName evidence="1">Uncharacterized protein</fullName>
    </submittedName>
</protein>
<sequence>MFTQSQGYEVCTNKQKLVIFIAHNLKKLNPHKMKNTIKIILFVAIIASMTSCKVNKYSFLNNYPTKTVPLIDSTNFSNHAEGKLLTKPQQELLKLPSIFEEQLNNEKAKIGVSYLPKISENFQSVVYYFYPNNTELISMLVNYDDKFNIINSQVLAYDEIAEGMLKTTSTLNKNSIELVEYISDTPSTIIFNILEDGNITRD</sequence>
<reference evidence="1 2" key="1">
    <citation type="submission" date="2018-08" db="EMBL/GenBank/DDBJ databases">
        <title>Genomic Encyclopedia of Type Strains, Phase IV (KMG-IV): sequencing the most valuable type-strain genomes for metagenomic binning, comparative biology and taxonomic classification.</title>
        <authorList>
            <person name="Goeker M."/>
        </authorList>
    </citation>
    <scope>NUCLEOTIDE SEQUENCE [LARGE SCALE GENOMIC DNA]</scope>
    <source>
        <strain evidence="1 2">DSM 18841</strain>
    </source>
</reference>
<dbReference type="EMBL" id="QUNS01000008">
    <property type="protein sequence ID" value="REH46345.1"/>
    <property type="molecule type" value="Genomic_DNA"/>
</dbReference>
<dbReference type="AlphaFoldDB" id="A0A3E0HJV7"/>
<gene>
    <name evidence="1" type="ORF">C7448_10815</name>
</gene>
<name>A0A3E0HJV7_9FLAO</name>
<dbReference type="Proteomes" id="UP000256884">
    <property type="component" value="Unassembled WGS sequence"/>
</dbReference>
<organism evidence="1 2">
    <name type="scientific">Tenacibaculum gallaicum</name>
    <dbReference type="NCBI Taxonomy" id="561505"/>
    <lineage>
        <taxon>Bacteria</taxon>
        <taxon>Pseudomonadati</taxon>
        <taxon>Bacteroidota</taxon>
        <taxon>Flavobacteriia</taxon>
        <taxon>Flavobacteriales</taxon>
        <taxon>Flavobacteriaceae</taxon>
        <taxon>Tenacibaculum</taxon>
    </lineage>
</organism>
<evidence type="ECO:0000313" key="2">
    <source>
        <dbReference type="Proteomes" id="UP000256884"/>
    </source>
</evidence>
<proteinExistence type="predicted"/>
<keyword evidence="2" id="KW-1185">Reference proteome</keyword>
<comment type="caution">
    <text evidence="1">The sequence shown here is derived from an EMBL/GenBank/DDBJ whole genome shotgun (WGS) entry which is preliminary data.</text>
</comment>
<evidence type="ECO:0000313" key="1">
    <source>
        <dbReference type="EMBL" id="REH46345.1"/>
    </source>
</evidence>
<accession>A0A3E0HJV7</accession>